<dbReference type="InterPro" id="IPR018110">
    <property type="entry name" value="Mandel_Rmase/mucon_lact_enz_CS"/>
</dbReference>
<dbReference type="GO" id="GO:0016301">
    <property type="term" value="F:kinase activity"/>
    <property type="evidence" value="ECO:0007669"/>
    <property type="project" value="UniProtKB-KW"/>
</dbReference>
<evidence type="ECO:0000256" key="1">
    <source>
        <dbReference type="ARBA" id="ARBA00023239"/>
    </source>
</evidence>
<reference evidence="3 4" key="1">
    <citation type="submission" date="2018-01" db="EMBL/GenBank/DDBJ databases">
        <title>Draft genome sequence of Jiangella sp. GTF31.</title>
        <authorList>
            <person name="Sahin N."/>
            <person name="Ay H."/>
            <person name="Saygin H."/>
        </authorList>
    </citation>
    <scope>NUCLEOTIDE SEQUENCE [LARGE SCALE GENOMIC DNA]</scope>
    <source>
        <strain evidence="3 4">GTF31</strain>
    </source>
</reference>
<keyword evidence="1" id="KW-0456">Lyase</keyword>
<dbReference type="InterPro" id="IPR036849">
    <property type="entry name" value="Enolase-like_C_sf"/>
</dbReference>
<evidence type="ECO:0000313" key="3">
    <source>
        <dbReference type="EMBL" id="PZF80056.1"/>
    </source>
</evidence>
<dbReference type="InterPro" id="IPR013341">
    <property type="entry name" value="Mandelate_racemase_N_dom"/>
</dbReference>
<evidence type="ECO:0000313" key="4">
    <source>
        <dbReference type="Proteomes" id="UP000248764"/>
    </source>
</evidence>
<dbReference type="PANTHER" id="PTHR48080">
    <property type="entry name" value="D-GALACTONATE DEHYDRATASE-RELATED"/>
    <property type="match status" value="1"/>
</dbReference>
<dbReference type="SFLD" id="SFLDS00001">
    <property type="entry name" value="Enolase"/>
    <property type="match status" value="1"/>
</dbReference>
<dbReference type="Proteomes" id="UP000248764">
    <property type="component" value="Unassembled WGS sequence"/>
</dbReference>
<name>A0A2W2C2R8_9ACTN</name>
<dbReference type="InterPro" id="IPR034593">
    <property type="entry name" value="DgoD-like"/>
</dbReference>
<dbReference type="EMBL" id="POTW01000103">
    <property type="protein sequence ID" value="PZF80056.1"/>
    <property type="molecule type" value="Genomic_DNA"/>
</dbReference>
<accession>A0A2W2C2R8</accession>
<dbReference type="GO" id="GO:0009063">
    <property type="term" value="P:amino acid catabolic process"/>
    <property type="evidence" value="ECO:0007669"/>
    <property type="project" value="InterPro"/>
</dbReference>
<dbReference type="CDD" id="cd03316">
    <property type="entry name" value="MR_like"/>
    <property type="match status" value="1"/>
</dbReference>
<dbReference type="InterPro" id="IPR029017">
    <property type="entry name" value="Enolase-like_N"/>
</dbReference>
<dbReference type="Pfam" id="PF02746">
    <property type="entry name" value="MR_MLE_N"/>
    <property type="match status" value="1"/>
</dbReference>
<gene>
    <name evidence="3" type="ORF">C1I92_28130</name>
</gene>
<sequence length="380" mass="41328">MIVTDVRPLLLDRYLLVEVRTDTGLTGLGESGAWGFLEASAGAVQAFGRYLVGKDPLLIEHHWQYMYRSSHFGGSAVMGALSAIDIALWDIKGQHYEAPVYELLGGRVRSKARAYGHVFGSTRSELVDGVVAAKEAGFTAVGHLTPFLDEPFSEPYFETHAQKVRGAVDAVRQYREAVGDSVDLCIELHRRLTPAEAVQVALGIEQYHPMFIEDPVLPDNADEMAYVAGKVNVPIATGERLTSIWEFDMLLRRDAVQYVRPDVCLVGGITGAKKVAALAEARHVGVIPHNPLSPVSTAACLQIAASVPNFVLQEYPLGEDEYPKKDIVEPAYGYDGAGFLTIPDVPGIGVTLREGAAEAAPPKPWEIRTRLHVDGSVIDQ</sequence>
<comment type="caution">
    <text evidence="3">The sequence shown here is derived from an EMBL/GenBank/DDBJ whole genome shotgun (WGS) entry which is preliminary data.</text>
</comment>
<dbReference type="SMART" id="SM00922">
    <property type="entry name" value="MR_MLE"/>
    <property type="match status" value="1"/>
</dbReference>
<dbReference type="SUPFAM" id="SSF51604">
    <property type="entry name" value="Enolase C-terminal domain-like"/>
    <property type="match status" value="1"/>
</dbReference>
<dbReference type="Gene3D" id="3.20.20.120">
    <property type="entry name" value="Enolase-like C-terminal domain"/>
    <property type="match status" value="1"/>
</dbReference>
<evidence type="ECO:0000259" key="2">
    <source>
        <dbReference type="SMART" id="SM00922"/>
    </source>
</evidence>
<organism evidence="3 4">
    <name type="scientific">Jiangella anatolica</name>
    <dbReference type="NCBI Taxonomy" id="2670374"/>
    <lineage>
        <taxon>Bacteria</taxon>
        <taxon>Bacillati</taxon>
        <taxon>Actinomycetota</taxon>
        <taxon>Actinomycetes</taxon>
        <taxon>Jiangellales</taxon>
        <taxon>Jiangellaceae</taxon>
        <taxon>Jiangella</taxon>
    </lineage>
</organism>
<dbReference type="Gene3D" id="3.30.390.10">
    <property type="entry name" value="Enolase-like, N-terminal domain"/>
    <property type="match status" value="1"/>
</dbReference>
<keyword evidence="3" id="KW-0808">Transferase</keyword>
<protein>
    <submittedName>
        <fullName evidence="3">Galactokinase</fullName>
    </submittedName>
</protein>
<dbReference type="SFLD" id="SFLDG00179">
    <property type="entry name" value="mandelate_racemase"/>
    <property type="match status" value="1"/>
</dbReference>
<proteinExistence type="predicted"/>
<dbReference type="AlphaFoldDB" id="A0A2W2C2R8"/>
<dbReference type="GO" id="GO:0016829">
    <property type="term" value="F:lyase activity"/>
    <property type="evidence" value="ECO:0007669"/>
    <property type="project" value="UniProtKB-KW"/>
</dbReference>
<dbReference type="PROSITE" id="PS00908">
    <property type="entry name" value="MR_MLE_1"/>
    <property type="match status" value="1"/>
</dbReference>
<dbReference type="InterPro" id="IPR013342">
    <property type="entry name" value="Mandelate_racemase_C"/>
</dbReference>
<keyword evidence="3" id="KW-0418">Kinase</keyword>
<dbReference type="PANTHER" id="PTHR48080:SF2">
    <property type="entry name" value="D-GALACTONATE DEHYDRATASE"/>
    <property type="match status" value="1"/>
</dbReference>
<dbReference type="Pfam" id="PF13378">
    <property type="entry name" value="MR_MLE_C"/>
    <property type="match status" value="1"/>
</dbReference>
<keyword evidence="4" id="KW-1185">Reference proteome</keyword>
<feature type="domain" description="Mandelate racemase/muconate lactonizing enzyme C-terminal" evidence="2">
    <location>
        <begin position="123"/>
        <end position="234"/>
    </location>
</feature>
<dbReference type="InterPro" id="IPR029065">
    <property type="entry name" value="Enolase_C-like"/>
</dbReference>
<dbReference type="RefSeq" id="WP_111257950.1">
    <property type="nucleotide sequence ID" value="NZ_POTW01000103.1"/>
</dbReference>
<dbReference type="SUPFAM" id="SSF54826">
    <property type="entry name" value="Enolase N-terminal domain-like"/>
    <property type="match status" value="1"/>
</dbReference>